<dbReference type="SUPFAM" id="SSF46565">
    <property type="entry name" value="Chaperone J-domain"/>
    <property type="match status" value="1"/>
</dbReference>
<organism evidence="5 6">
    <name type="scientific">Pseudomonas putida</name>
    <name type="common">Arthrobacter siderocapsulatus</name>
    <dbReference type="NCBI Taxonomy" id="303"/>
    <lineage>
        <taxon>Bacteria</taxon>
        <taxon>Pseudomonadati</taxon>
        <taxon>Pseudomonadota</taxon>
        <taxon>Gammaproteobacteria</taxon>
        <taxon>Pseudomonadales</taxon>
        <taxon>Pseudomonadaceae</taxon>
        <taxon>Pseudomonas</taxon>
    </lineage>
</organism>
<dbReference type="InterPro" id="IPR001623">
    <property type="entry name" value="DnaJ_domain"/>
</dbReference>
<dbReference type="PANTHER" id="PTHR44825:SF1">
    <property type="entry name" value="DNAJ HOMOLOG SUBFAMILY C MEMBER 4"/>
    <property type="match status" value="1"/>
</dbReference>
<protein>
    <submittedName>
        <fullName evidence="5">DnaJ domain-containing protein</fullName>
    </submittedName>
</protein>
<sequence>MKLPRTHYDNLKVSRTATPEEIKKAYRRLSSLHHPDKNGGSTKSVKAMQCINNAYAALSDPKSRAAHDSWIARTEADHARKAEQAAQSEKAKKAREQQAKEAFKQKKAEDTVKEKRYYGSAEKSSQHQSHGFDWSIFDDCFGSWRSSKPFLRAEHRPSKLHEDHRDDFIEYNHTVREKLHGIVLEYLTPDLIYRSFLIDKQWGRGAPKNLAAVYKAINRAMRRPEDGRMDKLVGLYFNRPPAVQGFLATTAFFLMATAAYVAYVHSV</sequence>
<accession>A0A8I1EC92</accession>
<keyword evidence="3" id="KW-0472">Membrane</keyword>
<evidence type="ECO:0000313" key="6">
    <source>
        <dbReference type="Proteomes" id="UP000637061"/>
    </source>
</evidence>
<keyword evidence="1" id="KW-0143">Chaperone</keyword>
<dbReference type="RefSeq" id="WP_198746315.1">
    <property type="nucleotide sequence ID" value="NZ_JAEHTE010000001.1"/>
</dbReference>
<evidence type="ECO:0000259" key="4">
    <source>
        <dbReference type="PROSITE" id="PS50076"/>
    </source>
</evidence>
<evidence type="ECO:0000256" key="1">
    <source>
        <dbReference type="ARBA" id="ARBA00023186"/>
    </source>
</evidence>
<dbReference type="Proteomes" id="UP000637061">
    <property type="component" value="Unassembled WGS sequence"/>
</dbReference>
<dbReference type="CDD" id="cd06257">
    <property type="entry name" value="DnaJ"/>
    <property type="match status" value="1"/>
</dbReference>
<dbReference type="AlphaFoldDB" id="A0A8I1EC92"/>
<feature type="transmembrane region" description="Helical" evidence="3">
    <location>
        <begin position="245"/>
        <end position="263"/>
    </location>
</feature>
<dbReference type="InterPro" id="IPR052763">
    <property type="entry name" value="DnaJ_C4"/>
</dbReference>
<name>A0A8I1EC92_PSEPU</name>
<proteinExistence type="predicted"/>
<feature type="domain" description="J" evidence="4">
    <location>
        <begin position="6"/>
        <end position="71"/>
    </location>
</feature>
<comment type="caution">
    <text evidence="5">The sequence shown here is derived from an EMBL/GenBank/DDBJ whole genome shotgun (WGS) entry which is preliminary data.</text>
</comment>
<gene>
    <name evidence="5" type="ORF">JEU22_02170</name>
</gene>
<dbReference type="Gene3D" id="1.10.287.110">
    <property type="entry name" value="DnaJ domain"/>
    <property type="match status" value="1"/>
</dbReference>
<dbReference type="SMART" id="SM00271">
    <property type="entry name" value="DnaJ"/>
    <property type="match status" value="1"/>
</dbReference>
<evidence type="ECO:0000313" key="5">
    <source>
        <dbReference type="EMBL" id="MBI6882707.1"/>
    </source>
</evidence>
<keyword evidence="3" id="KW-0812">Transmembrane</keyword>
<feature type="region of interest" description="Disordered" evidence="2">
    <location>
        <begin position="75"/>
        <end position="107"/>
    </location>
</feature>
<dbReference type="InterPro" id="IPR036869">
    <property type="entry name" value="J_dom_sf"/>
</dbReference>
<dbReference type="PROSITE" id="PS50076">
    <property type="entry name" value="DNAJ_2"/>
    <property type="match status" value="1"/>
</dbReference>
<evidence type="ECO:0000256" key="3">
    <source>
        <dbReference type="SAM" id="Phobius"/>
    </source>
</evidence>
<dbReference type="PRINTS" id="PR00625">
    <property type="entry name" value="JDOMAIN"/>
</dbReference>
<dbReference type="Pfam" id="PF00226">
    <property type="entry name" value="DnaJ"/>
    <property type="match status" value="1"/>
</dbReference>
<dbReference type="PANTHER" id="PTHR44825">
    <property type="match status" value="1"/>
</dbReference>
<dbReference type="EMBL" id="JAEHTE010000001">
    <property type="protein sequence ID" value="MBI6882707.1"/>
    <property type="molecule type" value="Genomic_DNA"/>
</dbReference>
<keyword evidence="3" id="KW-1133">Transmembrane helix</keyword>
<reference evidence="5" key="1">
    <citation type="submission" date="2020-12" db="EMBL/GenBank/DDBJ databases">
        <title>Enhanced detection system for hospital associated transmission using whole genome sequencing surveillance.</title>
        <authorList>
            <person name="Harrison L.H."/>
            <person name="Van Tyne D."/>
            <person name="Marsh J.W."/>
            <person name="Griffith M.P."/>
            <person name="Snyder D.J."/>
            <person name="Cooper V.S."/>
            <person name="Mustapha M."/>
        </authorList>
    </citation>
    <scope>NUCLEOTIDE SEQUENCE</scope>
    <source>
        <strain evidence="5">PSB00042</strain>
    </source>
</reference>
<evidence type="ECO:0000256" key="2">
    <source>
        <dbReference type="SAM" id="MobiDB-lite"/>
    </source>
</evidence>